<evidence type="ECO:0000256" key="1">
    <source>
        <dbReference type="SAM" id="MobiDB-lite"/>
    </source>
</evidence>
<dbReference type="OrthoDB" id="3760096at2"/>
<feature type="compositionally biased region" description="Low complexity" evidence="1">
    <location>
        <begin position="11"/>
        <end position="21"/>
    </location>
</feature>
<accession>A0A4Q2T666</accession>
<dbReference type="AlphaFoldDB" id="A0A4Q2T666"/>
<dbReference type="InterPro" id="IPR042099">
    <property type="entry name" value="ANL_N_sf"/>
</dbReference>
<comment type="caution">
    <text evidence="3">The sequence shown here is derived from an EMBL/GenBank/DDBJ whole genome shotgun (WGS) entry which is preliminary data.</text>
</comment>
<organism evidence="3 4">
    <name type="scientific">Nocardioides zhouii</name>
    <dbReference type="NCBI Taxonomy" id="1168729"/>
    <lineage>
        <taxon>Bacteria</taxon>
        <taxon>Bacillati</taxon>
        <taxon>Actinomycetota</taxon>
        <taxon>Actinomycetes</taxon>
        <taxon>Propionibacteriales</taxon>
        <taxon>Nocardioidaceae</taxon>
        <taxon>Nocardioides</taxon>
    </lineage>
</organism>
<dbReference type="SUPFAM" id="SSF56801">
    <property type="entry name" value="Acetyl-CoA synthetase-like"/>
    <property type="match status" value="1"/>
</dbReference>
<reference evidence="3 4" key="1">
    <citation type="submission" date="2019-01" db="EMBL/GenBank/DDBJ databases">
        <title>Novel species of Nocardioides.</title>
        <authorList>
            <person name="Liu Q."/>
            <person name="X Y.-H."/>
        </authorList>
    </citation>
    <scope>NUCLEOTIDE SEQUENCE [LARGE SCALE GENOMIC DNA]</scope>
    <source>
        <strain evidence="3 4">HLT2-9</strain>
    </source>
</reference>
<feature type="domain" description="AMP-dependent synthetase/ligase" evidence="2">
    <location>
        <begin position="66"/>
        <end position="179"/>
    </location>
</feature>
<keyword evidence="4" id="KW-1185">Reference proteome</keyword>
<sequence length="450" mass="49489">MRLIRRGGRTRGSSRSGSLRRGSQRPDARSAKRRTRTPLVAYLSSVHDVRRRSQVPVHESPLARLERHARGRALDVAVVEQRMVDGRTEWPSLTWNELYRRVIDGAAGMIEAGVNPGQVVVIRVPTGIRQLELELATRVAGAVPLLLPDHMHPVEVGRLLDEIQVRLVIVDHESRLPLLRRAALGEAQLFECDDHSWERLRGMGLERRKRQPDLLSYVDSVRADAPSGAVLGLTREKAQAWLFRPECSGTLSDLRADDVVLLAGEATDRFTAVVRDAHLTAGCTLAWVETPDQLEAALAHVRPTHVLLDHTTAKVLEELLEAGLVHGAPWHETPRDVLEATSARVADARLTSRTRKLAADVTALEPWWGGRVRLLALDTRVNRTISGLANALGFRIGRIAHHPAVRLELAREHSVVTVPEASTIAVSTVTLPRRGGVGADLDSAFSLAGS</sequence>
<dbReference type="Pfam" id="PF00501">
    <property type="entry name" value="AMP-binding"/>
    <property type="match status" value="1"/>
</dbReference>
<gene>
    <name evidence="3" type="ORF">EUA94_02455</name>
</gene>
<name>A0A4Q2T666_9ACTN</name>
<dbReference type="InterPro" id="IPR000873">
    <property type="entry name" value="AMP-dep_synth/lig_dom"/>
</dbReference>
<dbReference type="Proteomes" id="UP000291101">
    <property type="component" value="Unassembled WGS sequence"/>
</dbReference>
<dbReference type="EMBL" id="SDWV01000002">
    <property type="protein sequence ID" value="RYC14192.1"/>
    <property type="molecule type" value="Genomic_DNA"/>
</dbReference>
<proteinExistence type="predicted"/>
<feature type="region of interest" description="Disordered" evidence="1">
    <location>
        <begin position="1"/>
        <end position="35"/>
    </location>
</feature>
<dbReference type="Gene3D" id="3.40.50.12780">
    <property type="entry name" value="N-terminal domain of ligase-like"/>
    <property type="match status" value="1"/>
</dbReference>
<evidence type="ECO:0000313" key="4">
    <source>
        <dbReference type="Proteomes" id="UP000291101"/>
    </source>
</evidence>
<protein>
    <recommendedName>
        <fullName evidence="2">AMP-dependent synthetase/ligase domain-containing protein</fullName>
    </recommendedName>
</protein>
<evidence type="ECO:0000313" key="3">
    <source>
        <dbReference type="EMBL" id="RYC14192.1"/>
    </source>
</evidence>
<evidence type="ECO:0000259" key="2">
    <source>
        <dbReference type="Pfam" id="PF00501"/>
    </source>
</evidence>